<comment type="caution">
    <text evidence="1">The sequence shown here is derived from an EMBL/GenBank/DDBJ whole genome shotgun (WGS) entry which is preliminary data.</text>
</comment>
<gene>
    <name evidence="1" type="ORF">GCM10007047_18030</name>
</gene>
<reference evidence="1" key="1">
    <citation type="journal article" date="2014" name="Int. J. Syst. Evol. Microbiol.">
        <title>Complete genome sequence of Corynebacterium casei LMG S-19264T (=DSM 44701T), isolated from a smear-ripened cheese.</title>
        <authorList>
            <consortium name="US DOE Joint Genome Institute (JGI-PGF)"/>
            <person name="Walter F."/>
            <person name="Albersmeier A."/>
            <person name="Kalinowski J."/>
            <person name="Ruckert C."/>
        </authorList>
    </citation>
    <scope>NUCLEOTIDE SEQUENCE</scope>
    <source>
        <strain evidence="1">KCTC 12870</strain>
    </source>
</reference>
<evidence type="ECO:0000313" key="2">
    <source>
        <dbReference type="Proteomes" id="UP000642829"/>
    </source>
</evidence>
<name>A0A8J3DI41_9BACT</name>
<dbReference type="Proteomes" id="UP000642829">
    <property type="component" value="Unassembled WGS sequence"/>
</dbReference>
<sequence>MSASAPVYASEADLLHTQRIVENLLHSIERLSRAPGMKQAARLMRERMPDAHTLAEEFTAPPGKEVA</sequence>
<protein>
    <submittedName>
        <fullName evidence="1">Uncharacterized protein</fullName>
    </submittedName>
</protein>
<reference evidence="1" key="2">
    <citation type="submission" date="2020-09" db="EMBL/GenBank/DDBJ databases">
        <authorList>
            <person name="Sun Q."/>
            <person name="Kim S."/>
        </authorList>
    </citation>
    <scope>NUCLEOTIDE SEQUENCE</scope>
    <source>
        <strain evidence="1">KCTC 12870</strain>
    </source>
</reference>
<dbReference type="EMBL" id="BMXG01000010">
    <property type="protein sequence ID" value="GHC01957.1"/>
    <property type="molecule type" value="Genomic_DNA"/>
</dbReference>
<organism evidence="1 2">
    <name type="scientific">Cerasicoccus arenae</name>
    <dbReference type="NCBI Taxonomy" id="424488"/>
    <lineage>
        <taxon>Bacteria</taxon>
        <taxon>Pseudomonadati</taxon>
        <taxon>Verrucomicrobiota</taxon>
        <taxon>Opitutia</taxon>
        <taxon>Puniceicoccales</taxon>
        <taxon>Cerasicoccaceae</taxon>
        <taxon>Cerasicoccus</taxon>
    </lineage>
</organism>
<dbReference type="AlphaFoldDB" id="A0A8J3DI41"/>
<proteinExistence type="predicted"/>
<accession>A0A8J3DI41</accession>
<evidence type="ECO:0000313" key="1">
    <source>
        <dbReference type="EMBL" id="GHC01957.1"/>
    </source>
</evidence>
<keyword evidence="2" id="KW-1185">Reference proteome</keyword>
<dbReference type="RefSeq" id="WP_189514280.1">
    <property type="nucleotide sequence ID" value="NZ_BMXG01000010.1"/>
</dbReference>